<evidence type="ECO:0000256" key="11">
    <source>
        <dbReference type="ARBA" id="ARBA00022977"/>
    </source>
</evidence>
<sequence>MSSKAKAILMKIHQEKPYLLNIINYYPMDLIASGLRGIGVFPLMSNAEQEIDELLDLTRAVVINLGKLDDMFVDLCSRICQSANASGKPIVLDPVGAGVSRYRTDVALKLIKNHNISVVRGYANELESLLTEKITVSNHKIPDYNSVIENAKKLSEKYDIALVVSGKFNTVIDSNKIDKFNFDSSLLQKVAGIDSLLSAVIGAFHTVESDRYTAAHSAIGFYGNCVGSVTSRAQGPASLRAALIDKLYINSSQVMEW</sequence>
<name>A0A098GFM9_LEGMI</name>
<dbReference type="EMBL" id="LN614830">
    <property type="protein sequence ID" value="CEG61263.1"/>
    <property type="molecule type" value="Genomic_DNA"/>
</dbReference>
<protein>
    <recommendedName>
        <fullName evidence="4">hydroxyethylthiazole kinase</fullName>
        <ecNumber evidence="4">2.7.1.50</ecNumber>
    </recommendedName>
</protein>
<evidence type="ECO:0000313" key="12">
    <source>
        <dbReference type="EMBL" id="CEG61263.1"/>
    </source>
</evidence>
<dbReference type="Proteomes" id="UP000032414">
    <property type="component" value="Chromosome I"/>
</dbReference>
<dbReference type="GO" id="GO:0009228">
    <property type="term" value="P:thiamine biosynthetic process"/>
    <property type="evidence" value="ECO:0007669"/>
    <property type="project" value="UniProtKB-KW"/>
</dbReference>
<dbReference type="RefSeq" id="WP_045099537.1">
    <property type="nucleotide sequence ID" value="NZ_CP020614.1"/>
</dbReference>
<evidence type="ECO:0000313" key="13">
    <source>
        <dbReference type="EMBL" id="SCY34228.1"/>
    </source>
</evidence>
<evidence type="ECO:0000256" key="5">
    <source>
        <dbReference type="ARBA" id="ARBA00022679"/>
    </source>
</evidence>
<dbReference type="Gene3D" id="3.40.1190.20">
    <property type="match status" value="1"/>
</dbReference>
<keyword evidence="11" id="KW-0784">Thiamine biosynthesis</keyword>
<keyword evidence="7" id="KW-0547">Nucleotide-binding</keyword>
<dbReference type="EMBL" id="FMVN01000006">
    <property type="protein sequence ID" value="SCY34228.1"/>
    <property type="molecule type" value="Genomic_DNA"/>
</dbReference>
<dbReference type="PIRSF" id="PIRSF000513">
    <property type="entry name" value="Thz_kinase"/>
    <property type="match status" value="1"/>
</dbReference>
<dbReference type="InterPro" id="IPR000417">
    <property type="entry name" value="Hyethyz_kinase"/>
</dbReference>
<evidence type="ECO:0000313" key="15">
    <source>
        <dbReference type="Proteomes" id="UP000182998"/>
    </source>
</evidence>
<dbReference type="PATRIC" id="fig|451.8.peg.1328"/>
<keyword evidence="10" id="KW-0460">Magnesium</keyword>
<keyword evidence="8 12" id="KW-0418">Kinase</keyword>
<evidence type="ECO:0000256" key="8">
    <source>
        <dbReference type="ARBA" id="ARBA00022777"/>
    </source>
</evidence>
<dbReference type="InterPro" id="IPR029056">
    <property type="entry name" value="Ribokinase-like"/>
</dbReference>
<dbReference type="GO" id="GO:0009229">
    <property type="term" value="P:thiamine diphosphate biosynthetic process"/>
    <property type="evidence" value="ECO:0007669"/>
    <property type="project" value="UniProtKB-UniPathway"/>
</dbReference>
<dbReference type="HOGENOM" id="CLU_019943_0_1_6"/>
<dbReference type="Proteomes" id="UP000182998">
    <property type="component" value="Unassembled WGS sequence"/>
</dbReference>
<reference evidence="12" key="2">
    <citation type="submission" date="2014-09" db="EMBL/GenBank/DDBJ databases">
        <authorList>
            <person name="GOMEZ-VALERO Laura"/>
        </authorList>
    </citation>
    <scope>NUCLEOTIDE SEQUENCE</scope>
    <source>
        <strain evidence="12">ATCC33218</strain>
    </source>
</reference>
<reference evidence="13 15" key="3">
    <citation type="submission" date="2016-10" db="EMBL/GenBank/DDBJ databases">
        <authorList>
            <person name="Varghese N."/>
            <person name="Submissions S."/>
        </authorList>
    </citation>
    <scope>NUCLEOTIDE SEQUENCE [LARGE SCALE GENOMIC DNA]</scope>
    <source>
        <strain evidence="13 15">ATCC 33218</strain>
    </source>
</reference>
<keyword evidence="9" id="KW-0067">ATP-binding</keyword>
<dbReference type="AlphaFoldDB" id="A0A098GFM9"/>
<dbReference type="STRING" id="451.B6N58_06155"/>
<comment type="catalytic activity">
    <reaction evidence="1">
        <text>5-(2-hydroxyethyl)-4-methylthiazole + ATP = 4-methyl-5-(2-phosphooxyethyl)-thiazole + ADP + H(+)</text>
        <dbReference type="Rhea" id="RHEA:24212"/>
        <dbReference type="ChEBI" id="CHEBI:15378"/>
        <dbReference type="ChEBI" id="CHEBI:17957"/>
        <dbReference type="ChEBI" id="CHEBI:30616"/>
        <dbReference type="ChEBI" id="CHEBI:58296"/>
        <dbReference type="ChEBI" id="CHEBI:456216"/>
        <dbReference type="EC" id="2.7.1.50"/>
    </reaction>
</comment>
<evidence type="ECO:0000256" key="7">
    <source>
        <dbReference type="ARBA" id="ARBA00022741"/>
    </source>
</evidence>
<reference evidence="14" key="1">
    <citation type="submission" date="2014-09" db="EMBL/GenBank/DDBJ databases">
        <authorList>
            <person name="Gomez-Valero L."/>
        </authorList>
    </citation>
    <scope>NUCLEOTIDE SEQUENCE [LARGE SCALE GENOMIC DNA]</scope>
    <source>
        <strain evidence="14">ATCC33218</strain>
    </source>
</reference>
<organism evidence="12 14">
    <name type="scientific">Legionella micdadei</name>
    <name type="common">Tatlockia micdadei</name>
    <dbReference type="NCBI Taxonomy" id="451"/>
    <lineage>
        <taxon>Bacteria</taxon>
        <taxon>Pseudomonadati</taxon>
        <taxon>Pseudomonadota</taxon>
        <taxon>Gammaproteobacteria</taxon>
        <taxon>Legionellales</taxon>
        <taxon>Legionellaceae</taxon>
        <taxon>Legionella</taxon>
    </lineage>
</organism>
<comment type="cofactor">
    <cofactor evidence="2">
        <name>Mg(2+)</name>
        <dbReference type="ChEBI" id="CHEBI:18420"/>
    </cofactor>
</comment>
<dbReference type="UniPathway" id="UPA00060">
    <property type="reaction ID" value="UER00139"/>
</dbReference>
<evidence type="ECO:0000256" key="1">
    <source>
        <dbReference type="ARBA" id="ARBA00001771"/>
    </source>
</evidence>
<dbReference type="KEGG" id="tmc:LMI_1976"/>
<gene>
    <name evidence="12" type="ORF">LMI_1976</name>
    <name evidence="13" type="ORF">SAMN02982997_01474</name>
</gene>
<keyword evidence="15" id="KW-1185">Reference proteome</keyword>
<dbReference type="GO" id="GO:0000287">
    <property type="term" value="F:magnesium ion binding"/>
    <property type="evidence" value="ECO:0007669"/>
    <property type="project" value="InterPro"/>
</dbReference>
<keyword evidence="5 12" id="KW-0808">Transferase</keyword>
<dbReference type="EC" id="2.7.1.50" evidence="4"/>
<keyword evidence="6" id="KW-0479">Metal-binding</keyword>
<dbReference type="GO" id="GO:0005524">
    <property type="term" value="F:ATP binding"/>
    <property type="evidence" value="ECO:0007669"/>
    <property type="project" value="UniProtKB-KW"/>
</dbReference>
<evidence type="ECO:0000256" key="9">
    <source>
        <dbReference type="ARBA" id="ARBA00022840"/>
    </source>
</evidence>
<evidence type="ECO:0000256" key="2">
    <source>
        <dbReference type="ARBA" id="ARBA00001946"/>
    </source>
</evidence>
<evidence type="ECO:0000256" key="4">
    <source>
        <dbReference type="ARBA" id="ARBA00012129"/>
    </source>
</evidence>
<comment type="pathway">
    <text evidence="3">Cofactor biosynthesis; thiamine diphosphate biosynthesis; 4-methyl-5-(2-phosphoethyl)-thiazole from 5-(2-hydroxyethyl)-4-methylthiazole: step 1/1.</text>
</comment>
<evidence type="ECO:0000256" key="10">
    <source>
        <dbReference type="ARBA" id="ARBA00022842"/>
    </source>
</evidence>
<dbReference type="Pfam" id="PF02110">
    <property type="entry name" value="HK"/>
    <property type="match status" value="1"/>
</dbReference>
<evidence type="ECO:0000313" key="14">
    <source>
        <dbReference type="Proteomes" id="UP000032414"/>
    </source>
</evidence>
<dbReference type="GO" id="GO:0004417">
    <property type="term" value="F:hydroxyethylthiazole kinase activity"/>
    <property type="evidence" value="ECO:0007669"/>
    <property type="project" value="UniProtKB-EC"/>
</dbReference>
<dbReference type="SUPFAM" id="SSF53613">
    <property type="entry name" value="Ribokinase-like"/>
    <property type="match status" value="1"/>
</dbReference>
<dbReference type="PRINTS" id="PR01099">
    <property type="entry name" value="HYETHTZKNASE"/>
</dbReference>
<accession>A0A098GFM9</accession>
<proteinExistence type="predicted"/>
<evidence type="ECO:0000256" key="6">
    <source>
        <dbReference type="ARBA" id="ARBA00022723"/>
    </source>
</evidence>
<evidence type="ECO:0000256" key="3">
    <source>
        <dbReference type="ARBA" id="ARBA00004868"/>
    </source>
</evidence>
<dbReference type="OrthoDB" id="8909021at2"/>